<evidence type="ECO:0000313" key="3">
    <source>
        <dbReference type="EMBL" id="AVM22594.1"/>
    </source>
</evidence>
<dbReference type="PROSITE" id="PS50110">
    <property type="entry name" value="RESPONSE_REGULATORY"/>
    <property type="match status" value="1"/>
</dbReference>
<dbReference type="SUPFAM" id="SSF52172">
    <property type="entry name" value="CheY-like"/>
    <property type="match status" value="1"/>
</dbReference>
<dbReference type="Pfam" id="PF08664">
    <property type="entry name" value="YcbB"/>
    <property type="match status" value="1"/>
</dbReference>
<dbReference type="AlphaFoldDB" id="A0AAD0HK85"/>
<gene>
    <name evidence="3" type="ORF">C5695_01540</name>
</gene>
<dbReference type="InterPro" id="IPR001789">
    <property type="entry name" value="Sig_transdc_resp-reg_receiver"/>
</dbReference>
<evidence type="ECO:0000259" key="2">
    <source>
        <dbReference type="PROSITE" id="PS50110"/>
    </source>
</evidence>
<dbReference type="EMBL" id="CP027116">
    <property type="protein sequence ID" value="AVM22594.1"/>
    <property type="molecule type" value="Genomic_DNA"/>
</dbReference>
<organism evidence="3 4">
    <name type="scientific">Bacillus pumilus</name>
    <name type="common">Bacillus mesentericus</name>
    <dbReference type="NCBI Taxonomy" id="1408"/>
    <lineage>
        <taxon>Bacteria</taxon>
        <taxon>Bacillati</taxon>
        <taxon>Bacillota</taxon>
        <taxon>Bacilli</taxon>
        <taxon>Bacillales</taxon>
        <taxon>Bacillaceae</taxon>
        <taxon>Bacillus</taxon>
    </lineage>
</organism>
<sequence length="313" mass="35614">MRFFIADDDRAIRSILSQIIEDEDLGEVVDEADDGVGLEAHALNLKKVDILLIDLLMPARDGIQTIRHIHPEFKGKVMMISQVEAKEMMAEAYELGIEYYIHKPVNRIEIVSVIRKVMERIKLEKSIYDIQASLRHVLPLEPVISHNTTGAGVKRRTMKEAGEFLLSELGIVGESGSKDLLEILIYLHETQSANSHEVNFPPLKQLFIKTAERKLDHGAADVEVMREVKAAEQRIRRAIHHSLNHFASLGLTDFSNPKFEHYASKFFDFTDVSQRMKEMQKTSSSAGSTGRVNTKKFVQIFYFEAKQLFEGMS</sequence>
<protein>
    <submittedName>
        <fullName evidence="3">Transcriptional regulator</fullName>
    </submittedName>
</protein>
<evidence type="ECO:0000256" key="1">
    <source>
        <dbReference type="PROSITE-ProRule" id="PRU00169"/>
    </source>
</evidence>
<feature type="modified residue" description="4-aspartylphosphate" evidence="1">
    <location>
        <position position="54"/>
    </location>
</feature>
<dbReference type="SMART" id="SM00448">
    <property type="entry name" value="REC"/>
    <property type="match status" value="1"/>
</dbReference>
<dbReference type="InterPro" id="IPR013972">
    <property type="entry name" value="YcbB"/>
</dbReference>
<dbReference type="Gene3D" id="3.40.50.2300">
    <property type="match status" value="1"/>
</dbReference>
<accession>A0AAD0HK85</accession>
<dbReference type="GO" id="GO:0000160">
    <property type="term" value="P:phosphorelay signal transduction system"/>
    <property type="evidence" value="ECO:0007669"/>
    <property type="project" value="InterPro"/>
</dbReference>
<feature type="domain" description="Response regulatory" evidence="2">
    <location>
        <begin position="2"/>
        <end position="118"/>
    </location>
</feature>
<dbReference type="Proteomes" id="UP000264960">
    <property type="component" value="Chromosome"/>
</dbReference>
<dbReference type="InterPro" id="IPR011006">
    <property type="entry name" value="CheY-like_superfamily"/>
</dbReference>
<name>A0AAD0HK85_BACPU</name>
<proteinExistence type="predicted"/>
<dbReference type="PANTHER" id="PTHR43228">
    <property type="entry name" value="TWO-COMPONENT RESPONSE REGULATOR"/>
    <property type="match status" value="1"/>
</dbReference>
<dbReference type="PANTHER" id="PTHR43228:SF8">
    <property type="entry name" value="TRANSCRIPTIONAL REGULATORY PROTEIN GLNL"/>
    <property type="match status" value="1"/>
</dbReference>
<dbReference type="InterPro" id="IPR052048">
    <property type="entry name" value="ST_Response_Regulator"/>
</dbReference>
<evidence type="ECO:0000313" key="4">
    <source>
        <dbReference type="Proteomes" id="UP000264960"/>
    </source>
</evidence>
<dbReference type="RefSeq" id="WP_117728517.1">
    <property type="nucleotide sequence ID" value="NZ_CP027116.1"/>
</dbReference>
<reference evidence="3 4" key="1">
    <citation type="submission" date="2018-02" db="EMBL/GenBank/DDBJ databases">
        <title>The complete genome of two Bacillus pumilus strains from Cuatro Cienegas, Coahuila, Mexico.</title>
        <authorList>
            <person name="Zarza E."/>
            <person name="Alcaraz L.D."/>
            <person name="Aguilar-Salinas B."/>
            <person name="Islas A."/>
            <person name="Olmedo-Alvarez G."/>
        </authorList>
    </citation>
    <scope>NUCLEOTIDE SEQUENCE [LARGE SCALE GENOMIC DNA]</scope>
    <source>
        <strain evidence="3 4">145</strain>
    </source>
</reference>
<dbReference type="Pfam" id="PF00072">
    <property type="entry name" value="Response_reg"/>
    <property type="match status" value="1"/>
</dbReference>
<keyword evidence="1" id="KW-0597">Phosphoprotein</keyword>